<evidence type="ECO:0000256" key="1">
    <source>
        <dbReference type="ARBA" id="ARBA00022603"/>
    </source>
</evidence>
<dbReference type="PROSITE" id="PS00092">
    <property type="entry name" value="N6_MTASE"/>
    <property type="match status" value="1"/>
</dbReference>
<dbReference type="GO" id="GO:0003677">
    <property type="term" value="F:DNA binding"/>
    <property type="evidence" value="ECO:0007669"/>
    <property type="project" value="InterPro"/>
</dbReference>
<accession>A0A1H6UT30</accession>
<evidence type="ECO:0000256" key="2">
    <source>
        <dbReference type="ARBA" id="ARBA00022679"/>
    </source>
</evidence>
<dbReference type="RefSeq" id="WP_089672584.1">
    <property type="nucleotide sequence ID" value="NZ_CP024845.1"/>
</dbReference>
<evidence type="ECO:0000259" key="5">
    <source>
        <dbReference type="Pfam" id="PF02384"/>
    </source>
</evidence>
<reference evidence="7 8" key="1">
    <citation type="submission" date="2016-10" db="EMBL/GenBank/DDBJ databases">
        <authorList>
            <person name="de Groot N.N."/>
        </authorList>
    </citation>
    <scope>NUCLEOTIDE SEQUENCE [LARGE SCALE GENOMIC DNA]</scope>
    <source>
        <strain evidence="7 8">DSM 22187</strain>
    </source>
</reference>
<dbReference type="GO" id="GO:0009307">
    <property type="term" value="P:DNA restriction-modification system"/>
    <property type="evidence" value="ECO:0007669"/>
    <property type="project" value="UniProtKB-KW"/>
</dbReference>
<dbReference type="Proteomes" id="UP000198888">
    <property type="component" value="Unassembled WGS sequence"/>
</dbReference>
<dbReference type="PANTHER" id="PTHR33841">
    <property type="entry name" value="DNA METHYLTRANSFERASE YEEA-RELATED"/>
    <property type="match status" value="1"/>
</dbReference>
<keyword evidence="3" id="KW-0949">S-adenosyl-L-methionine</keyword>
<dbReference type="OrthoDB" id="45790at2157"/>
<dbReference type="InterPro" id="IPR002052">
    <property type="entry name" value="DNA_methylase_N6_adenine_CS"/>
</dbReference>
<dbReference type="PRINTS" id="PR00507">
    <property type="entry name" value="N12N6MTFRASE"/>
</dbReference>
<feature type="domain" description="Type II methyltransferase M.Eco57I C-terminal" evidence="6">
    <location>
        <begin position="434"/>
        <end position="704"/>
    </location>
</feature>
<dbReference type="STRING" id="1073996.SAMN05444271_11183"/>
<dbReference type="GO" id="GO:0032259">
    <property type="term" value="P:methylation"/>
    <property type="evidence" value="ECO:0007669"/>
    <property type="project" value="UniProtKB-KW"/>
</dbReference>
<organism evidence="7 8">
    <name type="scientific">Halohasta litchfieldiae</name>
    <dbReference type="NCBI Taxonomy" id="1073996"/>
    <lineage>
        <taxon>Archaea</taxon>
        <taxon>Methanobacteriati</taxon>
        <taxon>Methanobacteriota</taxon>
        <taxon>Stenosarchaea group</taxon>
        <taxon>Halobacteria</taxon>
        <taxon>Halobacteriales</taxon>
        <taxon>Haloferacaceae</taxon>
        <taxon>Halohasta</taxon>
    </lineage>
</organism>
<dbReference type="KEGG" id="hae:halTADL_0563"/>
<keyword evidence="4" id="KW-0680">Restriction system</keyword>
<dbReference type="InterPro" id="IPR054520">
    <property type="entry name" value="M_Eco57I_C"/>
</dbReference>
<dbReference type="REBASE" id="330816">
    <property type="entry name" value="M.Hli22187ORF11183P"/>
</dbReference>
<gene>
    <name evidence="7" type="ORF">SAMN05444271_11183</name>
</gene>
<evidence type="ECO:0000256" key="4">
    <source>
        <dbReference type="ARBA" id="ARBA00022747"/>
    </source>
</evidence>
<keyword evidence="2" id="KW-0808">Transferase</keyword>
<dbReference type="Gene3D" id="3.40.50.150">
    <property type="entry name" value="Vaccinia Virus protein VP39"/>
    <property type="match status" value="1"/>
</dbReference>
<dbReference type="Pfam" id="PF02384">
    <property type="entry name" value="N6_Mtase"/>
    <property type="match status" value="1"/>
</dbReference>
<dbReference type="Pfam" id="PF22837">
    <property type="entry name" value="M_Eco57I_C"/>
    <property type="match status" value="1"/>
</dbReference>
<dbReference type="GeneID" id="35001381"/>
<dbReference type="PANTHER" id="PTHR33841:SF5">
    <property type="entry name" value="DNA METHYLASE (MODIFICATION METHYLASE) (METHYLTRANSFERASE)-RELATED"/>
    <property type="match status" value="1"/>
</dbReference>
<evidence type="ECO:0000313" key="7">
    <source>
        <dbReference type="EMBL" id="SEI91215.1"/>
    </source>
</evidence>
<dbReference type="GO" id="GO:0009007">
    <property type="term" value="F:site-specific DNA-methyltransferase (adenine-specific) activity"/>
    <property type="evidence" value="ECO:0007669"/>
    <property type="project" value="UniProtKB-EC"/>
</dbReference>
<keyword evidence="1 7" id="KW-0489">Methyltransferase</keyword>
<name>A0A1H6UT30_9EURY</name>
<dbReference type="EMBL" id="FNYR01000011">
    <property type="protein sequence ID" value="SEI91215.1"/>
    <property type="molecule type" value="Genomic_DNA"/>
</dbReference>
<keyword evidence="8" id="KW-1185">Reference proteome</keyword>
<dbReference type="AlphaFoldDB" id="A0A1H6UT30"/>
<evidence type="ECO:0000313" key="8">
    <source>
        <dbReference type="Proteomes" id="UP000198888"/>
    </source>
</evidence>
<proteinExistence type="predicted"/>
<dbReference type="InterPro" id="IPR029063">
    <property type="entry name" value="SAM-dependent_MTases_sf"/>
</dbReference>
<dbReference type="SUPFAM" id="SSF53335">
    <property type="entry name" value="S-adenosyl-L-methionine-dependent methyltransferases"/>
    <property type="match status" value="1"/>
</dbReference>
<sequence length="710" mass="78726">MSPSTTPETVLKTAASRIHSRLTETVDPSLDREVDAWCELQGLDRLDNPHKIVARQASFNTVLKATLYERYHQQGRLPELPADPQTAFKKAHAETDDSAFAPYVLDRVAGVVDADALADLLDARHSLIAADEPAEMIGHLFESLTPQSARRKLGQFRTPLTIASLMAEWLIQDGTETVLDPGMGAGALAAAAYQTKQQHVDQPPLTDIHGVDLNELSLVMAATSLALLNHGEPHSLRIDDFLSVEPNEIENGAVDAIISNPPYSRHHELDADYKQRINDQAERETGQTISALSPMYAYFYYHAAAFLKPGGRLSFITPSEFLETGYGESLKRFLVEAFDIRALVLFDRDDSSKFDEALTTSLVSFLEKPDGEASDLTRMIRVDGDPSEAELLAAIRGEQEGETDWGFVNVVPQTELEPSDKWTGLFDPLNIDTTDLVALSDLATVTRGIATGQNDYYCLTAEDVAAWNIDERYLSKIIRNARHVPGYEYTVDDWTVDREAGEEVWVLYHLTALDSEIASALQSTEIEGNSTLAAYEDRAQPGGETEGIVDYLRHGCSEDIGAHSGYLAEHRTPWYVVDRRDPPPVVFTYMSRGGSRFIKNETDARTLSNLHGIYFDVDLSESEQKALLAYLNSGFASEVVRRSGRTYSSGMDKIEPKELEGVPVLDPRTLDSETVAELAERFDALRQAAREERATEPAVDAIDDLLERVR</sequence>
<dbReference type="InterPro" id="IPR050953">
    <property type="entry name" value="N4_N6_ade-DNA_methylase"/>
</dbReference>
<protein>
    <submittedName>
        <fullName evidence="7">N-6 DNA Methylase</fullName>
    </submittedName>
</protein>
<evidence type="ECO:0000259" key="6">
    <source>
        <dbReference type="Pfam" id="PF22837"/>
    </source>
</evidence>
<dbReference type="GO" id="GO:0008170">
    <property type="term" value="F:N-methyltransferase activity"/>
    <property type="evidence" value="ECO:0007669"/>
    <property type="project" value="InterPro"/>
</dbReference>
<accession>A0A2H4PZ30</accession>
<feature type="domain" description="DNA methylase adenine-specific" evidence="5">
    <location>
        <begin position="137"/>
        <end position="346"/>
    </location>
</feature>
<dbReference type="InterPro" id="IPR003356">
    <property type="entry name" value="DNA_methylase_A-5"/>
</dbReference>
<evidence type="ECO:0000256" key="3">
    <source>
        <dbReference type="ARBA" id="ARBA00022691"/>
    </source>
</evidence>